<dbReference type="InterPro" id="IPR011707">
    <property type="entry name" value="Cu-oxidase-like_N"/>
</dbReference>
<evidence type="ECO:0000256" key="2">
    <source>
        <dbReference type="SAM" id="SignalP"/>
    </source>
</evidence>
<dbReference type="CDD" id="cd04205">
    <property type="entry name" value="CuRO_2_LCC_like"/>
    <property type="match status" value="1"/>
</dbReference>
<protein>
    <submittedName>
        <fullName evidence="6">Putative extracellular protein CSOL_037</fullName>
    </submittedName>
</protein>
<dbReference type="InterPro" id="IPR034267">
    <property type="entry name" value="CuRO_3_AAO"/>
</dbReference>
<evidence type="ECO:0000259" key="5">
    <source>
        <dbReference type="Pfam" id="PF07732"/>
    </source>
</evidence>
<dbReference type="CDD" id="cd13893">
    <property type="entry name" value="CuRO_3_AAO"/>
    <property type="match status" value="1"/>
</dbReference>
<reference evidence="6" key="1">
    <citation type="journal article" date="2020" name="Microb. Ecol.">
        <title>The Under-explored Extracellular Proteome of Aero-Terrestrial Microalgae Provides Clues on Different Mechanisms of Desiccation Tolerance in Non-Model Organisms.</title>
        <authorList>
            <person name="Gonzalez-Hourcade M."/>
            <person name="Del Campo E.M."/>
            <person name="Casano L.M."/>
        </authorList>
    </citation>
    <scope>NUCLEOTIDE SEQUENCE</scope>
    <source>
        <strain evidence="6">SAG 216-12</strain>
    </source>
</reference>
<dbReference type="Pfam" id="PF07732">
    <property type="entry name" value="Cu-oxidase_3"/>
    <property type="match status" value="1"/>
</dbReference>
<feature type="domain" description="Plastocyanin-like" evidence="4">
    <location>
        <begin position="528"/>
        <end position="642"/>
    </location>
</feature>
<dbReference type="CDD" id="cd04206">
    <property type="entry name" value="CuRO_1_LCC_like"/>
    <property type="match status" value="1"/>
</dbReference>
<feature type="chain" id="PRO_5029910182" evidence="2">
    <location>
        <begin position="25"/>
        <end position="682"/>
    </location>
</feature>
<dbReference type="PANTHER" id="PTHR11709:SF511">
    <property type="entry name" value="LACCASE"/>
    <property type="match status" value="1"/>
</dbReference>
<dbReference type="InterPro" id="IPR001117">
    <property type="entry name" value="Cu-oxidase_2nd"/>
</dbReference>
<dbReference type="InterPro" id="IPR011706">
    <property type="entry name" value="Cu-oxidase_C"/>
</dbReference>
<dbReference type="Pfam" id="PF00394">
    <property type="entry name" value="Cu-oxidase"/>
    <property type="match status" value="1"/>
</dbReference>
<dbReference type="AlphaFoldDB" id="A0A7L9QE28"/>
<feature type="domain" description="Plastocyanin-like" evidence="5">
    <location>
        <begin position="46"/>
        <end position="165"/>
    </location>
</feature>
<dbReference type="Gene3D" id="2.60.40.420">
    <property type="entry name" value="Cupredoxins - blue copper proteins"/>
    <property type="match status" value="3"/>
</dbReference>
<dbReference type="InterPro" id="IPR045087">
    <property type="entry name" value="Cu-oxidase_fam"/>
</dbReference>
<dbReference type="GO" id="GO:0005507">
    <property type="term" value="F:copper ion binding"/>
    <property type="evidence" value="ECO:0007669"/>
    <property type="project" value="InterPro"/>
</dbReference>
<evidence type="ECO:0000256" key="1">
    <source>
        <dbReference type="ARBA" id="ARBA00010609"/>
    </source>
</evidence>
<keyword evidence="2" id="KW-0732">Signal</keyword>
<dbReference type="InterPro" id="IPR008972">
    <property type="entry name" value="Cupredoxin"/>
</dbReference>
<proteinExistence type="evidence at transcript level"/>
<name>A0A7L9QE28_9CHLO</name>
<sequence>MENIQRLAWTFLIIVMQCITRSAAAPFVAPAQAPLGPATTHYDFDVTVGKGAPDCFEKDVILVNGEYHKQIEVVQGNILEVTVYNNLPSTWPLVSEGISIHWHGFSMNGAEWYDGVGYLAQCPIQAGTNFTYRFQVNEQPGTYFWHGHAGNEKVDGFVGPLIVRPAGPEALTYDEEMVLFLSDNYHTSATALTFPLNRPFDAKKQTNETGGWDWVAVPQSITLNSHGFYGDCDLLAGTNTAIAPKCNVTTQWVPPGRSKFLPYSAVTNPGCKRENVTVEAGKTYRIRMINAGSLAYLSVCFADHNVTIVAADAYPTNPLTVPCVDINLGQRYDVLLKADRPVGNYWLSAVVVNATRTGSPAGYGVLRYAGANASMLPTDPIPQPESVAPWTFGTVSKITLPKEYLDPKTLPKGTILPFGQASLAPPNATKTLLVNLTQPLLPNGQLRWALNNVATFGTPTCAPTLDLLRRDPGLMARDANDTRLGKIPQDLAAKQMGNDFEVPMYLEDGSPAPAMPVAEKDFMLLIKGDVVDVIVQNLAANANGGDYRPGVGANRTAQEQHPFHMHGHHFWVLAYGLGHFDEATNSSSFNTVNPAFRDSFTIFKNGWTAIRFKADNPGVWILHCHTDWHLFMGQKMYFATSPELAQAPPADLPKCPATCMYNFGPFTPSFVQTRWGNTGYST</sequence>
<comment type="similarity">
    <text evidence="1">Belongs to the multicopper oxidase family.</text>
</comment>
<evidence type="ECO:0000259" key="4">
    <source>
        <dbReference type="Pfam" id="PF07731"/>
    </source>
</evidence>
<accession>A0A7L9QE28</accession>
<feature type="domain" description="Plastocyanin-like" evidence="3">
    <location>
        <begin position="176"/>
        <end position="371"/>
    </location>
</feature>
<feature type="signal peptide" evidence="2">
    <location>
        <begin position="1"/>
        <end position="24"/>
    </location>
</feature>
<dbReference type="EMBL" id="MT438863">
    <property type="protein sequence ID" value="QOL01110.1"/>
    <property type="molecule type" value="mRNA"/>
</dbReference>
<dbReference type="SUPFAM" id="SSF49503">
    <property type="entry name" value="Cupredoxins"/>
    <property type="match status" value="3"/>
</dbReference>
<dbReference type="GO" id="GO:0016491">
    <property type="term" value="F:oxidoreductase activity"/>
    <property type="evidence" value="ECO:0007669"/>
    <property type="project" value="InterPro"/>
</dbReference>
<evidence type="ECO:0000313" key="6">
    <source>
        <dbReference type="EMBL" id="QOL01110.1"/>
    </source>
</evidence>
<evidence type="ECO:0000259" key="3">
    <source>
        <dbReference type="Pfam" id="PF00394"/>
    </source>
</evidence>
<dbReference type="Pfam" id="PF07731">
    <property type="entry name" value="Cu-oxidase_2"/>
    <property type="match status" value="1"/>
</dbReference>
<organism evidence="6">
    <name type="scientific">Pseudococcomyxa simplex</name>
    <dbReference type="NCBI Taxonomy" id="464287"/>
    <lineage>
        <taxon>Eukaryota</taxon>
        <taxon>Viridiplantae</taxon>
        <taxon>Chlorophyta</taxon>
        <taxon>core chlorophytes</taxon>
        <taxon>Trebouxiophyceae</taxon>
        <taxon>Chlorellales</taxon>
        <taxon>Oocystaceae</taxon>
        <taxon>Pseudococcomyxa</taxon>
    </lineage>
</organism>
<dbReference type="PANTHER" id="PTHR11709">
    <property type="entry name" value="MULTI-COPPER OXIDASE"/>
    <property type="match status" value="1"/>
</dbReference>